<keyword evidence="1" id="KW-0472">Membrane</keyword>
<evidence type="ECO:0000313" key="2">
    <source>
        <dbReference type="EMBL" id="GAA3398318.1"/>
    </source>
</evidence>
<organism evidence="2 3">
    <name type="scientific">Cryptosporangium minutisporangium</name>
    <dbReference type="NCBI Taxonomy" id="113569"/>
    <lineage>
        <taxon>Bacteria</taxon>
        <taxon>Bacillati</taxon>
        <taxon>Actinomycetota</taxon>
        <taxon>Actinomycetes</taxon>
        <taxon>Cryptosporangiales</taxon>
        <taxon>Cryptosporangiaceae</taxon>
        <taxon>Cryptosporangium</taxon>
    </lineage>
</organism>
<sequence>MRRYLVSVPLALAAVAHLYAVRWYADEAVWRRDRVLSAHAQQSWQDVSEYSESLDVAGALGLVSLLLAVALTVLAAGAWRGRIAAVRPIAWGLLPIQVFLVGVGRYRAEQYRSGYEEAWFIPQPQTVDQHRGVAAGVLALGVALVVLAFWRVPAADGVRPRRLRGVAVGVTVAMASLVVLVVAALAAARYVNGLPDSFAAPRAVAEAPVWAG</sequence>
<evidence type="ECO:0000313" key="3">
    <source>
        <dbReference type="Proteomes" id="UP001501676"/>
    </source>
</evidence>
<feature type="transmembrane region" description="Helical" evidence="1">
    <location>
        <begin position="133"/>
        <end position="153"/>
    </location>
</feature>
<protein>
    <submittedName>
        <fullName evidence="2">Uncharacterized protein</fullName>
    </submittedName>
</protein>
<dbReference type="EMBL" id="BAAAYN010000082">
    <property type="protein sequence ID" value="GAA3398318.1"/>
    <property type="molecule type" value="Genomic_DNA"/>
</dbReference>
<name>A0ABP6TD21_9ACTN</name>
<keyword evidence="1" id="KW-1133">Transmembrane helix</keyword>
<reference evidence="3" key="1">
    <citation type="journal article" date="2019" name="Int. J. Syst. Evol. Microbiol.">
        <title>The Global Catalogue of Microorganisms (GCM) 10K type strain sequencing project: providing services to taxonomists for standard genome sequencing and annotation.</title>
        <authorList>
            <consortium name="The Broad Institute Genomics Platform"/>
            <consortium name="The Broad Institute Genome Sequencing Center for Infectious Disease"/>
            <person name="Wu L."/>
            <person name="Ma J."/>
        </authorList>
    </citation>
    <scope>NUCLEOTIDE SEQUENCE [LARGE SCALE GENOMIC DNA]</scope>
    <source>
        <strain evidence="3">JCM 9458</strain>
    </source>
</reference>
<feature type="transmembrane region" description="Helical" evidence="1">
    <location>
        <begin position="165"/>
        <end position="188"/>
    </location>
</feature>
<dbReference type="RefSeq" id="WP_345733696.1">
    <property type="nucleotide sequence ID" value="NZ_BAAAYN010000082.1"/>
</dbReference>
<evidence type="ECO:0000256" key="1">
    <source>
        <dbReference type="SAM" id="Phobius"/>
    </source>
</evidence>
<keyword evidence="1" id="KW-0812">Transmembrane</keyword>
<dbReference type="Proteomes" id="UP001501676">
    <property type="component" value="Unassembled WGS sequence"/>
</dbReference>
<gene>
    <name evidence="2" type="ORF">GCM10020369_81430</name>
</gene>
<feature type="transmembrane region" description="Helical" evidence="1">
    <location>
        <begin position="56"/>
        <end position="77"/>
    </location>
</feature>
<accession>A0ABP6TD21</accession>
<keyword evidence="3" id="KW-1185">Reference proteome</keyword>
<feature type="transmembrane region" description="Helical" evidence="1">
    <location>
        <begin position="89"/>
        <end position="108"/>
    </location>
</feature>
<proteinExistence type="predicted"/>
<comment type="caution">
    <text evidence="2">The sequence shown here is derived from an EMBL/GenBank/DDBJ whole genome shotgun (WGS) entry which is preliminary data.</text>
</comment>